<evidence type="ECO:0000313" key="5">
    <source>
        <dbReference type="Proteomes" id="UP000198807"/>
    </source>
</evidence>
<evidence type="ECO:0000256" key="1">
    <source>
        <dbReference type="ARBA" id="ARBA00022679"/>
    </source>
</evidence>
<keyword evidence="1 4" id="KW-0808">Transferase</keyword>
<accession>A0A1H7VTM4</accession>
<dbReference type="EMBL" id="FOBC01000027">
    <property type="protein sequence ID" value="SEM12576.1"/>
    <property type="molecule type" value="Genomic_DNA"/>
</dbReference>
<dbReference type="OrthoDB" id="9789605at2"/>
<dbReference type="Proteomes" id="UP000198807">
    <property type="component" value="Unassembled WGS sequence"/>
</dbReference>
<keyword evidence="5" id="KW-1185">Reference proteome</keyword>
<dbReference type="InterPro" id="IPR016181">
    <property type="entry name" value="Acyl_CoA_acyltransferase"/>
</dbReference>
<evidence type="ECO:0000313" key="4">
    <source>
        <dbReference type="EMBL" id="SEM12576.1"/>
    </source>
</evidence>
<organism evidence="4 5">
    <name type="scientific">Halomonas daqiaonensis</name>
    <dbReference type="NCBI Taxonomy" id="650850"/>
    <lineage>
        <taxon>Bacteria</taxon>
        <taxon>Pseudomonadati</taxon>
        <taxon>Pseudomonadota</taxon>
        <taxon>Gammaproteobacteria</taxon>
        <taxon>Oceanospirillales</taxon>
        <taxon>Halomonadaceae</taxon>
        <taxon>Halomonas</taxon>
    </lineage>
</organism>
<protein>
    <submittedName>
        <fullName evidence="4">Putative acetyltransferase</fullName>
    </submittedName>
</protein>
<dbReference type="PANTHER" id="PTHR43800:SF1">
    <property type="entry name" value="PEPTIDYL-LYSINE N-ACETYLTRANSFERASE YJAB"/>
    <property type="match status" value="1"/>
</dbReference>
<keyword evidence="2" id="KW-0012">Acyltransferase</keyword>
<name>A0A1H7VTM4_9GAMM</name>
<dbReference type="PROSITE" id="PS51186">
    <property type="entry name" value="GNAT"/>
    <property type="match status" value="1"/>
</dbReference>
<dbReference type="InterPro" id="IPR000182">
    <property type="entry name" value="GNAT_dom"/>
</dbReference>
<sequence>MIRPATWEEFPHLVDIWLRASQQAHPFISEAYWRALADDMALRRLPACEVLVLEAGQRVIGFCAMHGDHLEALFVDPEVQSFGYGSGLMAHAMAGHSYITLWVYSRNVRAVSFYRRLGFNIVDEREDPQTGEWESLMAWSR</sequence>
<dbReference type="AlphaFoldDB" id="A0A1H7VTM4"/>
<evidence type="ECO:0000259" key="3">
    <source>
        <dbReference type="PROSITE" id="PS51186"/>
    </source>
</evidence>
<dbReference type="Pfam" id="PF13508">
    <property type="entry name" value="Acetyltransf_7"/>
    <property type="match status" value="1"/>
</dbReference>
<dbReference type="GO" id="GO:0016747">
    <property type="term" value="F:acyltransferase activity, transferring groups other than amino-acyl groups"/>
    <property type="evidence" value="ECO:0007669"/>
    <property type="project" value="InterPro"/>
</dbReference>
<reference evidence="5" key="1">
    <citation type="submission" date="2016-10" db="EMBL/GenBank/DDBJ databases">
        <authorList>
            <person name="Varghese N."/>
            <person name="Submissions S."/>
        </authorList>
    </citation>
    <scope>NUCLEOTIDE SEQUENCE [LARGE SCALE GENOMIC DNA]</scope>
    <source>
        <strain evidence="5">CGMCC 1.9150</strain>
    </source>
</reference>
<evidence type="ECO:0000256" key="2">
    <source>
        <dbReference type="ARBA" id="ARBA00023315"/>
    </source>
</evidence>
<dbReference type="SUPFAM" id="SSF55729">
    <property type="entry name" value="Acyl-CoA N-acyltransferases (Nat)"/>
    <property type="match status" value="1"/>
</dbReference>
<dbReference type="Gene3D" id="3.40.630.30">
    <property type="match status" value="1"/>
</dbReference>
<feature type="domain" description="N-acetyltransferase" evidence="3">
    <location>
        <begin position="1"/>
        <end position="141"/>
    </location>
</feature>
<proteinExistence type="predicted"/>
<dbReference type="CDD" id="cd04301">
    <property type="entry name" value="NAT_SF"/>
    <property type="match status" value="1"/>
</dbReference>
<gene>
    <name evidence="4" type="ORF">SAMN04488129_12715</name>
</gene>
<dbReference type="RefSeq" id="WP_089715672.1">
    <property type="nucleotide sequence ID" value="NZ_FOBC01000027.1"/>
</dbReference>
<dbReference type="STRING" id="650850.SAMN04488129_12715"/>
<dbReference type="PANTHER" id="PTHR43800">
    <property type="entry name" value="PEPTIDYL-LYSINE N-ACETYLTRANSFERASE YJAB"/>
    <property type="match status" value="1"/>
</dbReference>